<feature type="coiled-coil region" evidence="1">
    <location>
        <begin position="440"/>
        <end position="474"/>
    </location>
</feature>
<feature type="compositionally biased region" description="Polar residues" evidence="2">
    <location>
        <begin position="1051"/>
        <end position="1063"/>
    </location>
</feature>
<keyword evidence="1" id="KW-0175">Coiled coil</keyword>
<feature type="region of interest" description="Disordered" evidence="2">
    <location>
        <begin position="1"/>
        <end position="31"/>
    </location>
</feature>
<feature type="region of interest" description="Disordered" evidence="2">
    <location>
        <begin position="1020"/>
        <end position="1102"/>
    </location>
</feature>
<dbReference type="InterPro" id="IPR010473">
    <property type="entry name" value="GTPase-bd"/>
</dbReference>
<feature type="domain" description="FH2" evidence="5">
    <location>
        <begin position="584"/>
        <end position="984"/>
    </location>
</feature>
<evidence type="ECO:0000256" key="2">
    <source>
        <dbReference type="SAM" id="MobiDB-lite"/>
    </source>
</evidence>
<accession>A0A8J2Q2S5</accession>
<feature type="compositionally biased region" description="Basic and acidic residues" evidence="2">
    <location>
        <begin position="1087"/>
        <end position="1102"/>
    </location>
</feature>
<dbReference type="GO" id="GO:0003779">
    <property type="term" value="F:actin binding"/>
    <property type="evidence" value="ECO:0007669"/>
    <property type="project" value="InterPro"/>
</dbReference>
<keyword evidence="7" id="KW-1185">Reference proteome</keyword>
<feature type="compositionally biased region" description="Pro residues" evidence="2">
    <location>
        <begin position="496"/>
        <end position="568"/>
    </location>
</feature>
<comment type="caution">
    <text evidence="6">The sequence shown here is derived from an EMBL/GenBank/DDBJ whole genome shotgun (WGS) entry which is preliminary data.</text>
</comment>
<evidence type="ECO:0000259" key="4">
    <source>
        <dbReference type="PROSITE" id="PS51232"/>
    </source>
</evidence>
<dbReference type="Pfam" id="PF06367">
    <property type="entry name" value="Drf_FH3"/>
    <property type="match status" value="1"/>
</dbReference>
<dbReference type="SMART" id="SM01140">
    <property type="entry name" value="Drf_GBD"/>
    <property type="match status" value="1"/>
</dbReference>
<dbReference type="Proteomes" id="UP000708208">
    <property type="component" value="Unassembled WGS sequence"/>
</dbReference>
<evidence type="ECO:0000313" key="6">
    <source>
        <dbReference type="EMBL" id="CAG7831211.1"/>
    </source>
</evidence>
<dbReference type="InterPro" id="IPR015425">
    <property type="entry name" value="FH2_Formin"/>
</dbReference>
<dbReference type="PANTHER" id="PTHR45691">
    <property type="entry name" value="PROTEIN DIAPHANOUS"/>
    <property type="match status" value="1"/>
</dbReference>
<dbReference type="PROSITE" id="PS51232">
    <property type="entry name" value="GBD_FH3"/>
    <property type="match status" value="1"/>
</dbReference>
<gene>
    <name evidence="6" type="ORF">AFUS01_LOCUS40965</name>
</gene>
<feature type="domain" description="GBD/FH3" evidence="4">
    <location>
        <begin position="45"/>
        <end position="409"/>
    </location>
</feature>
<protein>
    <submittedName>
        <fullName evidence="6">Uncharacterized protein</fullName>
    </submittedName>
</protein>
<dbReference type="InterPro" id="IPR014768">
    <property type="entry name" value="GBD/FH3_dom"/>
</dbReference>
<evidence type="ECO:0000313" key="7">
    <source>
        <dbReference type="Proteomes" id="UP000708208"/>
    </source>
</evidence>
<name>A0A8J2Q2S5_9HEXA</name>
<feature type="domain" description="DAD" evidence="3">
    <location>
        <begin position="1006"/>
        <end position="1035"/>
    </location>
</feature>
<dbReference type="InterPro" id="IPR010472">
    <property type="entry name" value="FH3_dom"/>
</dbReference>
<dbReference type="EMBL" id="CAJVCH010559402">
    <property type="protein sequence ID" value="CAG7831211.1"/>
    <property type="molecule type" value="Genomic_DNA"/>
</dbReference>
<dbReference type="SMART" id="SM00498">
    <property type="entry name" value="FH2"/>
    <property type="match status" value="1"/>
</dbReference>
<dbReference type="OrthoDB" id="1104827at2759"/>
<dbReference type="PANTHER" id="PTHR45691:SF6">
    <property type="entry name" value="PROTEIN DIAPHANOUS"/>
    <property type="match status" value="1"/>
</dbReference>
<dbReference type="PROSITE" id="PS51444">
    <property type="entry name" value="FH2"/>
    <property type="match status" value="1"/>
</dbReference>
<dbReference type="InterPro" id="IPR014767">
    <property type="entry name" value="DAD_dom"/>
</dbReference>
<dbReference type="SMART" id="SM01139">
    <property type="entry name" value="Drf_FH3"/>
    <property type="match status" value="1"/>
</dbReference>
<evidence type="ECO:0000259" key="3">
    <source>
        <dbReference type="PROSITE" id="PS51231"/>
    </source>
</evidence>
<dbReference type="AlphaFoldDB" id="A0A8J2Q2S5"/>
<dbReference type="GO" id="GO:0030041">
    <property type="term" value="P:actin filament polymerization"/>
    <property type="evidence" value="ECO:0007669"/>
    <property type="project" value="TreeGrafter"/>
</dbReference>
<evidence type="ECO:0000256" key="1">
    <source>
        <dbReference type="SAM" id="Coils"/>
    </source>
</evidence>
<organism evidence="6 7">
    <name type="scientific">Allacma fusca</name>
    <dbReference type="NCBI Taxonomy" id="39272"/>
    <lineage>
        <taxon>Eukaryota</taxon>
        <taxon>Metazoa</taxon>
        <taxon>Ecdysozoa</taxon>
        <taxon>Arthropoda</taxon>
        <taxon>Hexapoda</taxon>
        <taxon>Collembola</taxon>
        <taxon>Symphypleona</taxon>
        <taxon>Sminthuridae</taxon>
        <taxon>Allacma</taxon>
    </lineage>
</organism>
<reference evidence="6" key="1">
    <citation type="submission" date="2021-06" db="EMBL/GenBank/DDBJ databases">
        <authorList>
            <person name="Hodson N. C."/>
            <person name="Mongue J. A."/>
            <person name="Jaron S. K."/>
        </authorList>
    </citation>
    <scope>NUCLEOTIDE SEQUENCE</scope>
</reference>
<dbReference type="PROSITE" id="PS51231">
    <property type="entry name" value="DAD"/>
    <property type="match status" value="1"/>
</dbReference>
<feature type="region of interest" description="Disordered" evidence="2">
    <location>
        <begin position="494"/>
        <end position="568"/>
    </location>
</feature>
<dbReference type="InterPro" id="IPR051412">
    <property type="entry name" value="Formin_Homology_Diaphanous_sf"/>
</dbReference>
<dbReference type="Pfam" id="PF02181">
    <property type="entry name" value="FH2"/>
    <property type="match status" value="1"/>
</dbReference>
<evidence type="ECO:0000259" key="5">
    <source>
        <dbReference type="PROSITE" id="PS51444"/>
    </source>
</evidence>
<dbReference type="Pfam" id="PF06371">
    <property type="entry name" value="Drf_GBD"/>
    <property type="match status" value="1"/>
</dbReference>
<dbReference type="GO" id="GO:0005884">
    <property type="term" value="C:actin filament"/>
    <property type="evidence" value="ECO:0007669"/>
    <property type="project" value="TreeGrafter"/>
</dbReference>
<feature type="coiled-coil region" evidence="1">
    <location>
        <begin position="968"/>
        <end position="996"/>
    </location>
</feature>
<sequence length="1102" mass="123744">MSRPDKNKAGSFLDKIGFGGTSKPKKQLRPYSETDFNEYDDFAAQAPLTDKQVDERFLKMLDDMNLSDEKRKPLLEQTIEKKRQMVTMWEKGHATSTKSKLDAPIDYVRELNSLDSLSGSKISHLIESLRIALTNNPVSWVQEFVKNGGLNLILRLLNECYTSRGAMGDHQSKIQVECLRCLRAVMNNTEGLREVFNQKEVFALVSRSLDPGRPKVMQEAAQLLGAVCILHDWDGHEKVLEAITISAENKGLDRFAPIVQGLAIRDNDSVRASCMTLINAIVNMPEDFEYRIFLRNEFMRAGLHGMIDELSNQSTGDLLTQIDIFIKAKDEDCEEFSDKFECIHAEFDDPKECYNLIQNLIADTPAEPLFLAILQHLLCIRDDALIRSAYFKLIEECVAQIVLHRSGYDPDFRAKKFDIDVDGLTNLVVEKLKSANDSKNNELNIKLEDALTQKQEADAQNEHLKKRVAELEETLKSGGGLKGEFQSIRDNIANILPPPMIPGMPPPPPPPGPGGFGGPPPPPPPPMFGGPPPPPPPPGMGGPPPPPPPFMGGGFPPPPPFGGPPGPPMMPKAMSEVLPFGMKPKKKWNLVVPMKKANWKAIAPQKLSEKSFWVKVEEDRLATNGILEGLQRFSTKPSSKLQKEETDKGNSIGGKKLKELRVLDPKSAQNLSILLGGSLKHISYEDVKTSILRCDEEVLSGNLLEQLINYLPPPDQLKRLEELQNNYTDLHEAEQFAVTISTIKRLVPRLKSLKFKSLYTDAVQDIKPGIVAATAACEEIKTSKLFSKLLELVLLVGNVMNSGSRNGQAVGFEISYLPKLSNTKDAENRQTLLHYLVDTVESNFPEVLNFDEELIHLDKAARVSVETIQKSLRVMDSDLKNLETDLKTSKVPQGPDDKFHEVMSTFAQEAREQCDILFQMFTKIETLYNDLAEYFAFDKSKYTVEEFLGDIKTFKDQFQQAYKDNVKIRETEEKIRRAKEAKAKAEQEKAERLARKKALVDMNAGDDTGVMDNLLEALKTGQAFHRPDQKRKRPRPTGGDLKAPLNRSRSRSNIMVLSPSSRELITDIQIDSENIKPPRNQNKRKPSRDDQADDLLRRLRDL</sequence>
<dbReference type="GO" id="GO:0031267">
    <property type="term" value="F:small GTPase binding"/>
    <property type="evidence" value="ECO:0007669"/>
    <property type="project" value="InterPro"/>
</dbReference>
<proteinExistence type="predicted"/>